<comment type="caution">
    <text evidence="1">The sequence shown here is derived from an EMBL/GenBank/DDBJ whole genome shotgun (WGS) entry which is preliminary data.</text>
</comment>
<reference evidence="1 2" key="1">
    <citation type="submission" date="2017-01" db="EMBL/GenBank/DDBJ databases">
        <title>A new Hymenobacter.</title>
        <authorList>
            <person name="Liang Y."/>
            <person name="Feng F."/>
        </authorList>
    </citation>
    <scope>NUCLEOTIDE SEQUENCE [LARGE SCALE GENOMIC DNA]</scope>
    <source>
        <strain evidence="1">MIMBbqt21</strain>
    </source>
</reference>
<name>A0A243W9X8_9BACT</name>
<dbReference type="AlphaFoldDB" id="A0A243W9X8"/>
<evidence type="ECO:0000313" key="1">
    <source>
        <dbReference type="EMBL" id="OUJ72335.1"/>
    </source>
</evidence>
<organism evidence="1 2">
    <name type="scientific">Hymenobacter crusticola</name>
    <dbReference type="NCBI Taxonomy" id="1770526"/>
    <lineage>
        <taxon>Bacteria</taxon>
        <taxon>Pseudomonadati</taxon>
        <taxon>Bacteroidota</taxon>
        <taxon>Cytophagia</taxon>
        <taxon>Cytophagales</taxon>
        <taxon>Hymenobacteraceae</taxon>
        <taxon>Hymenobacter</taxon>
    </lineage>
</organism>
<protein>
    <submittedName>
        <fullName evidence="1">Uncharacterized protein</fullName>
    </submittedName>
</protein>
<accession>A0A243W9X8</accession>
<keyword evidence="2" id="KW-1185">Reference proteome</keyword>
<dbReference type="Proteomes" id="UP000194873">
    <property type="component" value="Unassembled WGS sequence"/>
</dbReference>
<gene>
    <name evidence="1" type="ORF">BXP70_18950</name>
</gene>
<dbReference type="EMBL" id="MTSE01000011">
    <property type="protein sequence ID" value="OUJ72335.1"/>
    <property type="molecule type" value="Genomic_DNA"/>
</dbReference>
<sequence length="104" mass="11920">MFGRFEFHFYPAKQATFTCKGETTFDKLICDLAAEKKPRLPGKDDGYAEMKEATCTLTSLSSRISITTDNEKAFRSCGRPFVWYRKSAWKAMCTHLFARNLLTS</sequence>
<evidence type="ECO:0000313" key="2">
    <source>
        <dbReference type="Proteomes" id="UP000194873"/>
    </source>
</evidence>
<proteinExistence type="predicted"/>